<dbReference type="AlphaFoldDB" id="A0A552UV78"/>
<proteinExistence type="predicted"/>
<dbReference type="Proteomes" id="UP000319424">
    <property type="component" value="Unassembled WGS sequence"/>
</dbReference>
<reference evidence="3 4" key="1">
    <citation type="submission" date="2019-07" db="EMBL/GenBank/DDBJ databases">
        <title>Criibacterium bergeronii gen. nov., sp. nov. isolated from human clinical samples.</title>
        <authorList>
            <person name="Maheux A.F."/>
            <person name="Boudreau D.K."/>
            <person name="Berube E."/>
            <person name="Brodeur S."/>
            <person name="Bernard K.A."/>
            <person name="Abed J.Y."/>
            <person name="Ducrey E."/>
            <person name="Guay E.F."/>
            <person name="Raymond F."/>
            <person name="Corbeil J."/>
            <person name="Domingo M.-C."/>
            <person name="Roy P.H."/>
            <person name="Boissinot M."/>
            <person name="Tocheva E.I."/>
            <person name="Omar R.F."/>
        </authorList>
    </citation>
    <scope>NUCLEOTIDE SEQUENCE [LARGE SCALE GENOMIC DNA]</scope>
    <source>
        <strain evidence="3 4">CCRI-24246</strain>
    </source>
</reference>
<dbReference type="EMBL" id="VJXW01000036">
    <property type="protein sequence ID" value="TRW22095.1"/>
    <property type="molecule type" value="Genomic_DNA"/>
</dbReference>
<evidence type="ECO:0000259" key="2">
    <source>
        <dbReference type="Pfam" id="PF14287"/>
    </source>
</evidence>
<feature type="domain" description="DUF4368" evidence="2">
    <location>
        <begin position="67"/>
        <end position="131"/>
    </location>
</feature>
<dbReference type="RefSeq" id="WP_144398948.1">
    <property type="nucleotide sequence ID" value="NZ_VJXW01000036.1"/>
</dbReference>
<evidence type="ECO:0000313" key="4">
    <source>
        <dbReference type="Proteomes" id="UP000319424"/>
    </source>
</evidence>
<feature type="coiled-coil region" evidence="1">
    <location>
        <begin position="47"/>
        <end position="74"/>
    </location>
</feature>
<evidence type="ECO:0000256" key="1">
    <source>
        <dbReference type="SAM" id="Coils"/>
    </source>
</evidence>
<protein>
    <submittedName>
        <fullName evidence="3">DUF4368 domain-containing protein</fullName>
    </submittedName>
</protein>
<dbReference type="InterPro" id="IPR025378">
    <property type="entry name" value="DUF4368"/>
</dbReference>
<sequence>MKKLNHKTKSDLQNLEKRYSEIDTLFLKVYDDYAKSLLDEEKFKLVSQNYSNEQTKLKEKIKNLQTQIKETNKQEEGIDNFVTLIEQCLEIKELNAFVVNTLIDKVIVSEPKEINGEMCQNINIVYNFIGEL</sequence>
<dbReference type="Pfam" id="PF14287">
    <property type="entry name" value="DUF4368"/>
    <property type="match status" value="1"/>
</dbReference>
<evidence type="ECO:0000313" key="3">
    <source>
        <dbReference type="EMBL" id="TRW22095.1"/>
    </source>
</evidence>
<keyword evidence="1" id="KW-0175">Coiled coil</keyword>
<organism evidence="3 4">
    <name type="scientific">Criibacterium bergeronii</name>
    <dbReference type="NCBI Taxonomy" id="1871336"/>
    <lineage>
        <taxon>Bacteria</taxon>
        <taxon>Bacillati</taxon>
        <taxon>Bacillota</taxon>
        <taxon>Clostridia</taxon>
        <taxon>Peptostreptococcales</taxon>
        <taxon>Filifactoraceae</taxon>
        <taxon>Criibacterium</taxon>
    </lineage>
</organism>
<accession>A0A552UV78</accession>
<comment type="caution">
    <text evidence="3">The sequence shown here is derived from an EMBL/GenBank/DDBJ whole genome shotgun (WGS) entry which is preliminary data.</text>
</comment>
<gene>
    <name evidence="3" type="ORF">FL857_11785</name>
</gene>
<name>A0A552UV78_9FIRM</name>
<dbReference type="OrthoDB" id="9784557at2"/>